<feature type="compositionally biased region" description="Basic and acidic residues" evidence="3">
    <location>
        <begin position="101"/>
        <end position="118"/>
    </location>
</feature>
<feature type="compositionally biased region" description="Basic and acidic residues" evidence="3">
    <location>
        <begin position="71"/>
        <end position="89"/>
    </location>
</feature>
<dbReference type="GO" id="GO:0003723">
    <property type="term" value="F:RNA binding"/>
    <property type="evidence" value="ECO:0007669"/>
    <property type="project" value="UniProtKB-UniRule"/>
</dbReference>
<protein>
    <recommendedName>
        <fullName evidence="4">RRM domain-containing protein</fullName>
    </recommendedName>
</protein>
<dbReference type="PANTHER" id="PTHR21245">
    <property type="entry name" value="HETEROGENEOUS NUCLEAR RIBONUCLEOPROTEIN"/>
    <property type="match status" value="1"/>
</dbReference>
<evidence type="ECO:0000256" key="3">
    <source>
        <dbReference type="SAM" id="MobiDB-lite"/>
    </source>
</evidence>
<feature type="compositionally biased region" description="Basic and acidic residues" evidence="3">
    <location>
        <begin position="30"/>
        <end position="39"/>
    </location>
</feature>
<gene>
    <name evidence="5" type="ORF">H6P81_011406</name>
</gene>
<organism evidence="5 6">
    <name type="scientific">Aristolochia fimbriata</name>
    <name type="common">White veined hardy Dutchman's pipe vine</name>
    <dbReference type="NCBI Taxonomy" id="158543"/>
    <lineage>
        <taxon>Eukaryota</taxon>
        <taxon>Viridiplantae</taxon>
        <taxon>Streptophyta</taxon>
        <taxon>Embryophyta</taxon>
        <taxon>Tracheophyta</taxon>
        <taxon>Spermatophyta</taxon>
        <taxon>Magnoliopsida</taxon>
        <taxon>Magnoliidae</taxon>
        <taxon>Piperales</taxon>
        <taxon>Aristolochiaceae</taxon>
        <taxon>Aristolochia</taxon>
    </lineage>
</organism>
<feature type="compositionally biased region" description="Basic and acidic residues" evidence="3">
    <location>
        <begin position="551"/>
        <end position="560"/>
    </location>
</feature>
<dbReference type="PROSITE" id="PS50102">
    <property type="entry name" value="RRM"/>
    <property type="match status" value="3"/>
</dbReference>
<dbReference type="EMBL" id="JAINDJ010000004">
    <property type="protein sequence ID" value="KAG9451441.1"/>
    <property type="molecule type" value="Genomic_DNA"/>
</dbReference>
<evidence type="ECO:0000313" key="5">
    <source>
        <dbReference type="EMBL" id="KAG9451441.1"/>
    </source>
</evidence>
<feature type="domain" description="RRM" evidence="4">
    <location>
        <begin position="346"/>
        <end position="426"/>
    </location>
</feature>
<keyword evidence="6" id="KW-1185">Reference proteome</keyword>
<feature type="domain" description="RRM" evidence="4">
    <location>
        <begin position="169"/>
        <end position="247"/>
    </location>
</feature>
<dbReference type="Gene3D" id="3.30.70.330">
    <property type="match status" value="3"/>
</dbReference>
<reference evidence="5 6" key="1">
    <citation type="submission" date="2021-07" db="EMBL/GenBank/DDBJ databases">
        <title>The Aristolochia fimbriata genome: insights into angiosperm evolution, floral development and chemical biosynthesis.</title>
        <authorList>
            <person name="Jiao Y."/>
        </authorList>
    </citation>
    <scope>NUCLEOTIDE SEQUENCE [LARGE SCALE GENOMIC DNA]</scope>
    <source>
        <strain evidence="5">IBCAS-2021</strain>
        <tissue evidence="5">Leaf</tissue>
    </source>
</reference>
<evidence type="ECO:0000256" key="2">
    <source>
        <dbReference type="PROSITE-ProRule" id="PRU00176"/>
    </source>
</evidence>
<keyword evidence="1 2" id="KW-0694">RNA-binding</keyword>
<comment type="caution">
    <text evidence="5">The sequence shown here is derived from an EMBL/GenBank/DDBJ whole genome shotgun (WGS) entry which is preliminary data.</text>
</comment>
<evidence type="ECO:0000313" key="6">
    <source>
        <dbReference type="Proteomes" id="UP000825729"/>
    </source>
</evidence>
<dbReference type="SUPFAM" id="SSF54928">
    <property type="entry name" value="RNA-binding domain, RBD"/>
    <property type="match status" value="3"/>
</dbReference>
<feature type="region of interest" description="Disordered" evidence="3">
    <location>
        <begin position="137"/>
        <end position="156"/>
    </location>
</feature>
<dbReference type="CDD" id="cd00590">
    <property type="entry name" value="RRM_SF"/>
    <property type="match status" value="3"/>
</dbReference>
<dbReference type="InterPro" id="IPR035979">
    <property type="entry name" value="RBD_domain_sf"/>
</dbReference>
<proteinExistence type="predicted"/>
<dbReference type="Proteomes" id="UP000825729">
    <property type="component" value="Unassembled WGS sequence"/>
</dbReference>
<dbReference type="InterPro" id="IPR012677">
    <property type="entry name" value="Nucleotide-bd_a/b_plait_sf"/>
</dbReference>
<dbReference type="InterPro" id="IPR000504">
    <property type="entry name" value="RRM_dom"/>
</dbReference>
<accession>A0AAV7EUW6</accession>
<dbReference type="Pfam" id="PF00076">
    <property type="entry name" value="RRM_1"/>
    <property type="match status" value="3"/>
</dbReference>
<feature type="region of interest" description="Disordered" evidence="3">
    <location>
        <begin position="538"/>
        <end position="560"/>
    </location>
</feature>
<feature type="domain" description="RRM" evidence="4">
    <location>
        <begin position="249"/>
        <end position="333"/>
    </location>
</feature>
<sequence>MQPRAVRRPSTATALKKRPIREETEEETKETESVDHKVGDFPLSDSREEEEPRAPSLPSQVTIGNDFSAVEYHEMDRAERLDLDDHEPSSEPDDDPASHSAFERGDHVVGQNDMHEGIEPNWEEEDCGNRPEMIEGEEEIDGREEEFLDGEEEAERHEVVQERRKRKEFEIFVGGLDREATEEDLKKVFSEVGQVTEIRLMKISGTQKNKGFAFLRFATIEQARRAVNELQHPMVNGKRCGVSPSQDSDTLFVGNICKSWSKEVLKEKLAKYGVDKYEELTLVEDAKNEGMNRGFAFLDFSSRSDALDACRRLQKRDVVLGTDRPAKVSFADTFIEPDDEIMAQIRTIFVDGLPASWDEEKVKDHVTSFGKIEKIELARHMPAAKRQDFGFITFDTHDAAVACIEGINNTELSDGDRKVKVRARLSRPRQRVKPSRHGRIGYPAGFSDSRGGRVSWNYHMDSWKFGGRSERSLGGRPVYNDNFRRFEGPRARYPIDMGMDRFGSQRGFPPSERPHFWRSPVPSNGKMSLKRDYIRHDEPYPRSADFSSRSATERHLTNRDHAYPSRGLDYLDSFPHGASRSATRRPSFYVEESYSRPMERPSSYRDSHIREYGSVSGVKRSHSAMDDLPRYGESDKHSRARYDYAPYSMSLPHSENDYYPHDSTRLPRGSQLGYERGTRAARGHSHKSYETRASNLGYGRGGLSKGDSGVAYTGYGRNNVPRGEDLDGISYSSLYTTRGSNGGYASARGSGSYY</sequence>
<dbReference type="FunFam" id="3.30.70.330:FF:000187">
    <property type="entry name" value="Heterogeneous nuclear ribonucleoprotein Q"/>
    <property type="match status" value="1"/>
</dbReference>
<evidence type="ECO:0000256" key="1">
    <source>
        <dbReference type="ARBA" id="ARBA00022884"/>
    </source>
</evidence>
<feature type="compositionally biased region" description="Acidic residues" evidence="3">
    <location>
        <begin position="137"/>
        <end position="153"/>
    </location>
</feature>
<dbReference type="SMART" id="SM00360">
    <property type="entry name" value="RRM"/>
    <property type="match status" value="3"/>
</dbReference>
<feature type="region of interest" description="Disordered" evidence="3">
    <location>
        <begin position="1"/>
        <end position="131"/>
    </location>
</feature>
<evidence type="ECO:0000259" key="4">
    <source>
        <dbReference type="PROSITE" id="PS50102"/>
    </source>
</evidence>
<name>A0AAV7EUW6_ARIFI</name>
<dbReference type="AlphaFoldDB" id="A0AAV7EUW6"/>